<name>A0A6M3K9K3_9ZZZZ</name>
<evidence type="ECO:0000313" key="1">
    <source>
        <dbReference type="EMBL" id="QJA78487.1"/>
    </source>
</evidence>
<sequence length="578" mass="65843">MNKFLHWLIGRTSFLCRVLHLCGRTHVSICATTGMIPNYCCKKAGSVAWRKFRVDKKPTMPCLYHRMVSAVICPESRLLVSPYCHNYVEVVTRDMCQADVPHASCAVHKKPVPPEVKYLACKKSGKLATLKCPNTHFVTGEALPALCPDHPIVKYMTASPRFRYGLWMLLGFLDASWNPEDEEAALENLYSIANNLRLNGVSLVEGFTWVRSMAAEHAHLNAKIPWAITTDGKVNFIDYNPRYWELFKKFDKVLASCDLGFQPTLVMREYYSEPPFKENVNGITRLKSMEAVDVVSALMWKFATTQRENRGPKYKPTVKVANEWMHSSPDEFEFNGIFHRKVLDDFVNEGYGGTLGNATVDVAESEGTATGVGESRYHPKIDKIYPLPGEEIIQPPPDRMDASRSVLLENHGNGTIWDIGHEVMDPADVLAYWKEAFDRDIPEREALIIFQDAYKLCREIGAPATFVPDYKEKLRFLISGNIRYCFSLDGGSATKTGKSHVQGGFYWPTPEQYRVFLKFLKHHTKLARKDFVISLADICVFRRPKDISGWEWKLWREGNDPLILDWPLVGVARQELCD</sequence>
<dbReference type="EMBL" id="MT142339">
    <property type="protein sequence ID" value="QJA78487.1"/>
    <property type="molecule type" value="Genomic_DNA"/>
</dbReference>
<organism evidence="1">
    <name type="scientific">viral metagenome</name>
    <dbReference type="NCBI Taxonomy" id="1070528"/>
    <lineage>
        <taxon>unclassified sequences</taxon>
        <taxon>metagenomes</taxon>
        <taxon>organismal metagenomes</taxon>
    </lineage>
</organism>
<proteinExistence type="predicted"/>
<protein>
    <submittedName>
        <fullName evidence="1">Uncharacterized protein</fullName>
    </submittedName>
</protein>
<gene>
    <name evidence="1" type="ORF">MM415A01066_0002</name>
</gene>
<accession>A0A6M3K9K3</accession>
<dbReference type="AlphaFoldDB" id="A0A6M3K9K3"/>
<reference evidence="1" key="1">
    <citation type="submission" date="2020-03" db="EMBL/GenBank/DDBJ databases">
        <title>The deep terrestrial virosphere.</title>
        <authorList>
            <person name="Holmfeldt K."/>
            <person name="Nilsson E."/>
            <person name="Simone D."/>
            <person name="Lopez-Fernandez M."/>
            <person name="Wu X."/>
            <person name="de Brujin I."/>
            <person name="Lundin D."/>
            <person name="Andersson A."/>
            <person name="Bertilsson S."/>
            <person name="Dopson M."/>
        </authorList>
    </citation>
    <scope>NUCLEOTIDE SEQUENCE</scope>
    <source>
        <strain evidence="1">MM415A01066</strain>
    </source>
</reference>